<evidence type="ECO:0000313" key="1">
    <source>
        <dbReference type="EMBL" id="UTW10751.1"/>
    </source>
</evidence>
<dbReference type="PANTHER" id="PTHR30037:SF4">
    <property type="entry name" value="DNA-3-METHYLADENINE GLYCOSYLASE I"/>
    <property type="match status" value="1"/>
</dbReference>
<protein>
    <submittedName>
        <fullName evidence="1">DNA-3-methyladenine glycosylase I</fullName>
    </submittedName>
</protein>
<organism evidence="1 2">
    <name type="scientific">Marinobacterium rhizophilum</name>
    <dbReference type="NCBI Taxonomy" id="420402"/>
    <lineage>
        <taxon>Bacteria</taxon>
        <taxon>Pseudomonadati</taxon>
        <taxon>Pseudomonadota</taxon>
        <taxon>Gammaproteobacteria</taxon>
        <taxon>Oceanospirillales</taxon>
        <taxon>Oceanospirillaceae</taxon>
        <taxon>Marinobacterium</taxon>
    </lineage>
</organism>
<keyword evidence="2" id="KW-1185">Reference proteome</keyword>
<evidence type="ECO:0000313" key="2">
    <source>
        <dbReference type="Proteomes" id="UP001058461"/>
    </source>
</evidence>
<dbReference type="Pfam" id="PF03352">
    <property type="entry name" value="Adenine_glyco"/>
    <property type="match status" value="1"/>
</dbReference>
<dbReference type="InterPro" id="IPR052891">
    <property type="entry name" value="DNA-3mA_glycosylase"/>
</dbReference>
<name>A0ABY5HFX5_9GAMM</name>
<dbReference type="PANTHER" id="PTHR30037">
    <property type="entry name" value="DNA-3-METHYLADENINE GLYCOSYLASE 1"/>
    <property type="match status" value="1"/>
</dbReference>
<dbReference type="SUPFAM" id="SSF48150">
    <property type="entry name" value="DNA-glycosylase"/>
    <property type="match status" value="1"/>
</dbReference>
<dbReference type="Proteomes" id="UP001058461">
    <property type="component" value="Chromosome"/>
</dbReference>
<dbReference type="InterPro" id="IPR011257">
    <property type="entry name" value="DNA_glycosylase"/>
</dbReference>
<gene>
    <name evidence="1" type="ORF">KDW95_15845</name>
</gene>
<dbReference type="RefSeq" id="WP_255852805.1">
    <property type="nucleotide sequence ID" value="NZ_CP073347.1"/>
</dbReference>
<accession>A0ABY5HFX5</accession>
<dbReference type="EMBL" id="CP073347">
    <property type="protein sequence ID" value="UTW10751.1"/>
    <property type="molecule type" value="Genomic_DNA"/>
</dbReference>
<dbReference type="InterPro" id="IPR005019">
    <property type="entry name" value="Adenine_glyco"/>
</dbReference>
<reference evidence="1" key="1">
    <citation type="submission" date="2021-04" db="EMBL/GenBank/DDBJ databases">
        <title>Oceanospirillales bacteria with DddD are important DMSP degraders in coastal seawater.</title>
        <authorList>
            <person name="Liu J."/>
        </authorList>
    </citation>
    <scope>NUCLEOTIDE SEQUENCE</scope>
    <source>
        <strain evidence="1">D13-1</strain>
    </source>
</reference>
<dbReference type="Gene3D" id="1.10.340.30">
    <property type="entry name" value="Hypothetical protein, domain 2"/>
    <property type="match status" value="1"/>
</dbReference>
<proteinExistence type="predicted"/>
<sequence length="201" mass="22640">MSATGTAPRCAWALHSALEIDYHDTEWGRPQTDDRILFEFLLLEGAQAGLSWRTVLEKREGYRRHFLGFDPRRVAAFGATEIEAMLADPGVIRHRGKLESAVDNARVFLELQAKHGSFARYLWQFTDGKPLQGQRESMGQIPAQTPESQRMSRELKRQGMRFVGPTICYAYMQAVGLVNDHLLSCPCHGDCATAGERFTLP</sequence>